<gene>
    <name evidence="18" type="ORF">VNO80_05564</name>
</gene>
<keyword evidence="10" id="KW-0677">Repeat</keyword>
<dbReference type="InterPro" id="IPR011989">
    <property type="entry name" value="ARM-like"/>
</dbReference>
<evidence type="ECO:0000256" key="12">
    <source>
        <dbReference type="ARBA" id="ARBA00022786"/>
    </source>
</evidence>
<dbReference type="SUPFAM" id="SSF48371">
    <property type="entry name" value="ARM repeat"/>
    <property type="match status" value="1"/>
</dbReference>
<dbReference type="InterPro" id="IPR039795">
    <property type="entry name" value="LTN1/Rkr1"/>
</dbReference>
<dbReference type="InterPro" id="IPR001841">
    <property type="entry name" value="Znf_RING"/>
</dbReference>
<evidence type="ECO:0000313" key="18">
    <source>
        <dbReference type="EMBL" id="KAK7372192.1"/>
    </source>
</evidence>
<dbReference type="PANTHER" id="PTHR12389:SF0">
    <property type="entry name" value="E3 UBIQUITIN-PROTEIN LIGASE LISTERIN"/>
    <property type="match status" value="1"/>
</dbReference>
<evidence type="ECO:0000256" key="1">
    <source>
        <dbReference type="ARBA" id="ARBA00000900"/>
    </source>
</evidence>
<keyword evidence="12 15" id="KW-0833">Ubl conjugation pathway</keyword>
<feature type="compositionally biased region" description="Basic and acidic residues" evidence="16">
    <location>
        <begin position="1"/>
        <end position="10"/>
    </location>
</feature>
<comment type="catalytic activity">
    <reaction evidence="1 15">
        <text>S-ubiquitinyl-[E2 ubiquitin-conjugating enzyme]-L-cysteine + [acceptor protein]-L-lysine = [E2 ubiquitin-conjugating enzyme]-L-cysteine + N(6)-ubiquitinyl-[acceptor protein]-L-lysine.</text>
        <dbReference type="EC" id="2.3.2.27"/>
    </reaction>
</comment>
<evidence type="ECO:0000256" key="15">
    <source>
        <dbReference type="RuleBase" id="RU367090"/>
    </source>
</evidence>
<feature type="domain" description="RING-type" evidence="17">
    <location>
        <begin position="1831"/>
        <end position="1878"/>
    </location>
</feature>
<dbReference type="Gene3D" id="3.30.40.10">
    <property type="entry name" value="Zinc/RING finger domain, C3HC4 (zinc finger)"/>
    <property type="match status" value="1"/>
</dbReference>
<evidence type="ECO:0000256" key="11">
    <source>
        <dbReference type="ARBA" id="ARBA00022771"/>
    </source>
</evidence>
<dbReference type="EC" id="2.3.2.27" evidence="5 15"/>
<comment type="subcellular location">
    <subcellularLocation>
        <location evidence="2">Cytoplasm</location>
        <location evidence="2">Cytosol</location>
    </subcellularLocation>
</comment>
<evidence type="ECO:0000256" key="13">
    <source>
        <dbReference type="ARBA" id="ARBA00022833"/>
    </source>
</evidence>
<evidence type="ECO:0000259" key="17">
    <source>
        <dbReference type="PROSITE" id="PS50089"/>
    </source>
</evidence>
<dbReference type="Pfam" id="PF22958">
    <property type="entry name" value="Ltn1_1st"/>
    <property type="match status" value="1"/>
</dbReference>
<organism evidence="18 19">
    <name type="scientific">Phaseolus coccineus</name>
    <name type="common">Scarlet runner bean</name>
    <name type="synonym">Phaseolus multiflorus</name>
    <dbReference type="NCBI Taxonomy" id="3886"/>
    <lineage>
        <taxon>Eukaryota</taxon>
        <taxon>Viridiplantae</taxon>
        <taxon>Streptophyta</taxon>
        <taxon>Embryophyta</taxon>
        <taxon>Tracheophyta</taxon>
        <taxon>Spermatophyta</taxon>
        <taxon>Magnoliopsida</taxon>
        <taxon>eudicotyledons</taxon>
        <taxon>Gunneridae</taxon>
        <taxon>Pentapetalae</taxon>
        <taxon>rosids</taxon>
        <taxon>fabids</taxon>
        <taxon>Fabales</taxon>
        <taxon>Fabaceae</taxon>
        <taxon>Papilionoideae</taxon>
        <taxon>50 kb inversion clade</taxon>
        <taxon>NPAAA clade</taxon>
        <taxon>indigoferoid/millettioid clade</taxon>
        <taxon>Phaseoleae</taxon>
        <taxon>Phaseolus</taxon>
    </lineage>
</organism>
<dbReference type="GO" id="GO:0043023">
    <property type="term" value="F:ribosomal large subunit binding"/>
    <property type="evidence" value="ECO:0007669"/>
    <property type="project" value="TreeGrafter"/>
</dbReference>
<dbReference type="Gene3D" id="1.25.10.10">
    <property type="entry name" value="Leucine-rich Repeat Variant"/>
    <property type="match status" value="1"/>
</dbReference>
<keyword evidence="19" id="KW-1185">Reference proteome</keyword>
<dbReference type="InterPro" id="IPR039804">
    <property type="entry name" value="RING-CH-C4HC3_LTN1"/>
</dbReference>
<dbReference type="InterPro" id="IPR054477">
    <property type="entry name" value="LTN1_E3_ligase_6th"/>
</dbReference>
<dbReference type="GO" id="GO:1990112">
    <property type="term" value="C:RQC complex"/>
    <property type="evidence" value="ECO:0007669"/>
    <property type="project" value="UniProtKB-UniRule"/>
</dbReference>
<dbReference type="Pfam" id="PF23009">
    <property type="entry name" value="UBC_like"/>
    <property type="match status" value="1"/>
</dbReference>
<dbReference type="GO" id="GO:0008270">
    <property type="term" value="F:zinc ion binding"/>
    <property type="evidence" value="ECO:0007669"/>
    <property type="project" value="UniProtKB-KW"/>
</dbReference>
<dbReference type="Proteomes" id="UP001374584">
    <property type="component" value="Unassembled WGS sequence"/>
</dbReference>
<reference evidence="18 19" key="1">
    <citation type="submission" date="2024-01" db="EMBL/GenBank/DDBJ databases">
        <title>The genomes of 5 underutilized Papilionoideae crops provide insights into root nodulation and disease resistanc.</title>
        <authorList>
            <person name="Jiang F."/>
        </authorList>
    </citation>
    <scope>NUCLEOTIDE SEQUENCE [LARGE SCALE GENOMIC DNA]</scope>
    <source>
        <strain evidence="18">JINMINGXINNONG_FW02</strain>
        <tissue evidence="18">Leaves</tissue>
    </source>
</reference>
<accession>A0AAN9NG34</accession>
<keyword evidence="13 15" id="KW-0862">Zinc</keyword>
<dbReference type="GO" id="GO:0072344">
    <property type="term" value="P:rescue of stalled ribosome"/>
    <property type="evidence" value="ECO:0007669"/>
    <property type="project" value="UniProtKB-UniRule"/>
</dbReference>
<evidence type="ECO:0000256" key="7">
    <source>
        <dbReference type="ARBA" id="ARBA00022490"/>
    </source>
</evidence>
<comment type="subunit">
    <text evidence="15">Component of the ribosome quality control complex (RQC).</text>
</comment>
<dbReference type="InterPro" id="IPR016024">
    <property type="entry name" value="ARM-type_fold"/>
</dbReference>
<keyword evidence="7" id="KW-0963">Cytoplasm</keyword>
<evidence type="ECO:0000256" key="5">
    <source>
        <dbReference type="ARBA" id="ARBA00012483"/>
    </source>
</evidence>
<evidence type="ECO:0000256" key="9">
    <source>
        <dbReference type="ARBA" id="ARBA00022723"/>
    </source>
</evidence>
<evidence type="ECO:0000256" key="14">
    <source>
        <dbReference type="PROSITE-ProRule" id="PRU00175"/>
    </source>
</evidence>
<feature type="region of interest" description="Disordered" evidence="16">
    <location>
        <begin position="1"/>
        <end position="21"/>
    </location>
</feature>
<dbReference type="InterPro" id="IPR054476">
    <property type="entry name" value="Ltn1_N"/>
</dbReference>
<keyword evidence="8 15" id="KW-0808">Transferase</keyword>
<name>A0AAN9NG34_PHACN</name>
<sequence>MGKQKGENARSKSRPSSSSLAASLLSTGPAAAAAVGFGGFVGSSRLDLPSSSDDSLPFVDVDSEIAVHLKRLGRKDPTTKLKALTALSMLLQEKSAKEIILIVPQWAFEYKRLLLDYNREVRRATHDTMTALVTSVGRDLALHLKTLMGPWWFAQFDPVSEVSLAAKRSFQAAFPAQEKRLDALVLCTTQIFMYLEENLKLTPQNLSDKAVATDELDEIYQQVISSTLLALATLLDVLICLQQERPGFENITAEPKHASKARVAAVSFTEKLFKDHKYFHDFLRSQKPSIRSATYSVLKSLIKNMPQAINDGNLKTVAGAILGAFNEKDPICHPSMWDVILLFCRKFPDSWSSLNIQKSILNPFWNFLRNGCFGSQQVSYPALVLFLDSVPPKSVGGDKFFLEFFKNLWVGRRISLSTDRLTFFQALQECFIWSLKNASRYNDGGDSISHFRVTLVDNVLVKLVWKDFLTAGSSRANDIINSGKAIVSPEENVSQNKKVDMLNMNYPMPYLQELGKCFVEILLGIYILDSNVLSVFIEELEDNCMGALQQPGNADIVERIILFMFLLEKLAVLKGAIWPLAYIVGPMLAKSFSLIKSSDSPDTVRLLSVAISIFGPQMIVQEVFIKNKGHYSSQVSYDGDKVGEAEDFMQIFKNIFVPWCLQSNSCSTSARLDLLLTLLDDEYFSEQWSFIVNYVIGQSYSDFEPRLPDADHAAILAVLLEKARDGSMKRKVKDDSSHIPGSNAEDWHHQYLESSAIAVSQSLPPFNNSHVQFVCSLLGGLTERSSSFLSRNALILIYEEIFRKLLSFLKVSPFFWVQNAASVLSNDEKICVEFDSSLNVVEIAQFALEILDGSFYSLKTLDGESGLVSGILSAIFVIEWECNLSKALDDSLDDNSMTKIKPRQTFGEYVCAFHNKINVQFFKSLSSDSRKRLSNILVQSIRFAIFAEDRLINDEIASLCCTWVLEVLEHVCVDENEEQCLLHYLLSKDEMWPVFVAPNFSLTKASGHKKFVALIDKLISKIGIDRVISGCGVPNPSLLGKGQGLASSAWLAAEILCTWRWPGSCAMSSFLPSFCAYARGSDSLQESLLDETLRILLDGSLVYGGTGTKSSISMWPVPADEVEGVEEPFLRAIILFLSALFKEKIWGPAKASSLIELLVNKLFIGEAVNSNCLKILPLLINILLEPFYGYEEPGMGVHHCSLEERFVQSTMIEWLERALSLPPLVTWKTGEDMEDWLQLVIACYPFISVGGPQALKPARSISSDERKLLYKLFQKQRHVAGGSAMFNQLTVVQMLLSKLMIVSVGYCWNEFSKEDWDFLLSNLRCWIQSAVVMMEDVTENINGLVDSSADNLNLMSQKIEQIILISDPFLIKISENALLSFLLLLKHYKLQQDEERDNLNTFKSENFDSVKDRILEGVLRLLFCTAISEAIASECYKEAALVVASSRVEYAHFWNLVASGVVNSSSQCRDKAVKSVEFWGLRKGSISSLYALLFTSKPIPLLQSAAFFVLSNEPVLSIAVLEDNACNSNIYAASDDDVRRHDIPIEEKVHLKKEISVMIERAPFEVLGMDSLSCQRVNLFLAWSLLLSHLQSLPSSSSQRERLIQYIQDSATPVILDCLFQHIPVEISTVQSLKKKDAELSGGLSEAASAATRATTTGSLLFSVESLWPVELEKIASLAGAIYGLMLQVLPAYVRGWFSDLRDRNTSAVIESFTRTCCSPPLIANELSQIKKADFRDENFSVSVSKSANEIVATYTKDETGMDLVIRLPASYPLRPVDVDCTRSLGIAETKQRKWLMSMMLFVRNQNGALAEAIGIWKRNFDKEFEGVEECPICYSVIHTTDHSLPRLACKTCKHKFHSACLCKWFSTSHKSSCPLCQSPFYGLHPE</sequence>
<evidence type="ECO:0000256" key="6">
    <source>
        <dbReference type="ARBA" id="ARBA00017157"/>
    </source>
</evidence>
<protein>
    <recommendedName>
        <fullName evidence="6 15">E3 ubiquitin-protein ligase listerin</fullName>
        <ecNumber evidence="5 15">2.3.2.27</ecNumber>
    </recommendedName>
    <alternativeName>
        <fullName evidence="15">RING-type E3 ubiquitin transferase listerin</fullName>
    </alternativeName>
</protein>
<dbReference type="GO" id="GO:0061630">
    <property type="term" value="F:ubiquitin protein ligase activity"/>
    <property type="evidence" value="ECO:0007669"/>
    <property type="project" value="UniProtKB-UniRule"/>
</dbReference>
<dbReference type="CDD" id="cd16491">
    <property type="entry name" value="RING-CH-C4HC3_LTN1"/>
    <property type="match status" value="1"/>
</dbReference>
<comment type="similarity">
    <text evidence="4 15">Belongs to the LTN1 family.</text>
</comment>
<evidence type="ECO:0000256" key="8">
    <source>
        <dbReference type="ARBA" id="ARBA00022679"/>
    </source>
</evidence>
<dbReference type="Pfam" id="PF22999">
    <property type="entry name" value="LTN1_E3_ligase_6th"/>
    <property type="match status" value="1"/>
</dbReference>
<dbReference type="InterPro" id="IPR054478">
    <property type="entry name" value="LTN1_UBC"/>
</dbReference>
<comment type="caution">
    <text evidence="18">The sequence shown here is derived from an EMBL/GenBank/DDBJ whole genome shotgun (WGS) entry which is preliminary data.</text>
</comment>
<dbReference type="FunFam" id="3.30.40.10:FF:000038">
    <property type="entry name" value="E3 ubiquitin-protein ligase listerin"/>
    <property type="match status" value="1"/>
</dbReference>
<evidence type="ECO:0000256" key="10">
    <source>
        <dbReference type="ARBA" id="ARBA00022737"/>
    </source>
</evidence>
<evidence type="ECO:0000256" key="4">
    <source>
        <dbReference type="ARBA" id="ARBA00007997"/>
    </source>
</evidence>
<keyword evidence="9 15" id="KW-0479">Metal-binding</keyword>
<dbReference type="PANTHER" id="PTHR12389">
    <property type="entry name" value="ZINC FINGER PROTEIN 294"/>
    <property type="match status" value="1"/>
</dbReference>
<evidence type="ECO:0000256" key="16">
    <source>
        <dbReference type="SAM" id="MobiDB-lite"/>
    </source>
</evidence>
<dbReference type="InterPro" id="IPR013083">
    <property type="entry name" value="Znf_RING/FYVE/PHD"/>
</dbReference>
<evidence type="ECO:0000256" key="3">
    <source>
        <dbReference type="ARBA" id="ARBA00004906"/>
    </source>
</evidence>
<dbReference type="EMBL" id="JAYMYR010000003">
    <property type="protein sequence ID" value="KAK7372192.1"/>
    <property type="molecule type" value="Genomic_DNA"/>
</dbReference>
<dbReference type="SMART" id="SM00184">
    <property type="entry name" value="RING"/>
    <property type="match status" value="1"/>
</dbReference>
<comment type="function">
    <text evidence="15">E3 ubiquitin-protein ligase. Component of the ribosome quality control complex (RQC), a ribosome-associated complex that mediates ubiquitination and extraction of incompletely synthesized nascent chains for proteasomal degradation.</text>
</comment>
<evidence type="ECO:0000313" key="19">
    <source>
        <dbReference type="Proteomes" id="UP001374584"/>
    </source>
</evidence>
<dbReference type="PROSITE" id="PS50089">
    <property type="entry name" value="ZF_RING_2"/>
    <property type="match status" value="1"/>
</dbReference>
<keyword evidence="11 14" id="KW-0863">Zinc-finger</keyword>
<proteinExistence type="inferred from homology"/>
<dbReference type="GO" id="GO:0005829">
    <property type="term" value="C:cytosol"/>
    <property type="evidence" value="ECO:0007669"/>
    <property type="project" value="UniProtKB-SubCell"/>
</dbReference>
<dbReference type="Pfam" id="PF13639">
    <property type="entry name" value="zf-RING_2"/>
    <property type="match status" value="1"/>
</dbReference>
<dbReference type="SUPFAM" id="SSF57850">
    <property type="entry name" value="RING/U-box"/>
    <property type="match status" value="1"/>
</dbReference>
<dbReference type="GO" id="GO:1990116">
    <property type="term" value="P:ribosome-associated ubiquitin-dependent protein catabolic process"/>
    <property type="evidence" value="ECO:0007669"/>
    <property type="project" value="UniProtKB-UniRule"/>
</dbReference>
<comment type="pathway">
    <text evidence="3 15">Protein modification; protein ubiquitination.</text>
</comment>
<evidence type="ECO:0000256" key="2">
    <source>
        <dbReference type="ARBA" id="ARBA00004514"/>
    </source>
</evidence>